<evidence type="ECO:0000256" key="5">
    <source>
        <dbReference type="ARBA" id="ARBA00022617"/>
    </source>
</evidence>
<keyword evidence="11 13" id="KW-0472">Membrane</keyword>
<sequence length="180" mass="19640">MTIADSPARYGALSRFFHWAIAALLVWQFGGICSEAILGEDHPLAARLSANHTQVGTILFVLIVCRVVWAILNRGRRPDHGPGLLGYAARLGHFSLYALMLAVPTAALLRAWGNERAFAPFGFPIFAPRSPDQVVQTATAIGSNFHGEMAWIMGVLILGHVAMAILHQVAWRDGTLKRMT</sequence>
<evidence type="ECO:0000256" key="2">
    <source>
        <dbReference type="ARBA" id="ARBA00004651"/>
    </source>
</evidence>
<comment type="cofactor">
    <cofactor evidence="1">
        <name>heme b</name>
        <dbReference type="ChEBI" id="CHEBI:60344"/>
    </cofactor>
</comment>
<dbReference type="RefSeq" id="WP_242679638.1">
    <property type="nucleotide sequence ID" value="NZ_CBCSAJ010000028.1"/>
</dbReference>
<dbReference type="InterPro" id="IPR016174">
    <property type="entry name" value="Di-haem_cyt_TM"/>
</dbReference>
<evidence type="ECO:0000259" key="14">
    <source>
        <dbReference type="Pfam" id="PF01292"/>
    </source>
</evidence>
<dbReference type="Proteomes" id="UP001597302">
    <property type="component" value="Unassembled WGS sequence"/>
</dbReference>
<dbReference type="EMBL" id="JBHTOQ010000004">
    <property type="protein sequence ID" value="MFD1480471.1"/>
    <property type="molecule type" value="Genomic_DNA"/>
</dbReference>
<feature type="transmembrane region" description="Helical" evidence="13">
    <location>
        <begin position="52"/>
        <end position="73"/>
    </location>
</feature>
<proteinExistence type="inferred from homology"/>
<evidence type="ECO:0000256" key="12">
    <source>
        <dbReference type="ARBA" id="ARBA00037975"/>
    </source>
</evidence>
<feature type="transmembrane region" description="Helical" evidence="13">
    <location>
        <begin position="94"/>
        <end position="113"/>
    </location>
</feature>
<dbReference type="InterPro" id="IPR052168">
    <property type="entry name" value="Cytochrome_b561_oxidase"/>
</dbReference>
<gene>
    <name evidence="15" type="ORF">ACFQ5P_04100</name>
</gene>
<keyword evidence="3" id="KW-0813">Transport</keyword>
<comment type="similarity">
    <text evidence="12">Belongs to the cytochrome b561 family.</text>
</comment>
<dbReference type="SUPFAM" id="SSF81342">
    <property type="entry name" value="Transmembrane di-heme cytochromes"/>
    <property type="match status" value="1"/>
</dbReference>
<keyword evidence="7" id="KW-0479">Metal-binding</keyword>
<evidence type="ECO:0000256" key="6">
    <source>
        <dbReference type="ARBA" id="ARBA00022692"/>
    </source>
</evidence>
<protein>
    <submittedName>
        <fullName evidence="15">Cytochrome b</fullName>
    </submittedName>
</protein>
<keyword evidence="16" id="KW-1185">Reference proteome</keyword>
<keyword evidence="10" id="KW-0408">Iron</keyword>
<keyword evidence="8" id="KW-0249">Electron transport</keyword>
<dbReference type="PANTHER" id="PTHR30529:SF1">
    <property type="entry name" value="CYTOCHROME B561 HOMOLOG 2"/>
    <property type="match status" value="1"/>
</dbReference>
<organism evidence="15 16">
    <name type="scientific">Paracoccus nototheniae</name>
    <dbReference type="NCBI Taxonomy" id="2489002"/>
    <lineage>
        <taxon>Bacteria</taxon>
        <taxon>Pseudomonadati</taxon>
        <taxon>Pseudomonadota</taxon>
        <taxon>Alphaproteobacteria</taxon>
        <taxon>Rhodobacterales</taxon>
        <taxon>Paracoccaceae</taxon>
        <taxon>Paracoccus</taxon>
    </lineage>
</organism>
<feature type="transmembrane region" description="Helical" evidence="13">
    <location>
        <begin position="12"/>
        <end position="32"/>
    </location>
</feature>
<evidence type="ECO:0000256" key="4">
    <source>
        <dbReference type="ARBA" id="ARBA00022475"/>
    </source>
</evidence>
<keyword evidence="5" id="KW-0349">Heme</keyword>
<reference evidence="16" key="1">
    <citation type="journal article" date="2019" name="Int. J. Syst. Evol. Microbiol.">
        <title>The Global Catalogue of Microorganisms (GCM) 10K type strain sequencing project: providing services to taxonomists for standard genome sequencing and annotation.</title>
        <authorList>
            <consortium name="The Broad Institute Genomics Platform"/>
            <consortium name="The Broad Institute Genome Sequencing Center for Infectious Disease"/>
            <person name="Wu L."/>
            <person name="Ma J."/>
        </authorList>
    </citation>
    <scope>NUCLEOTIDE SEQUENCE [LARGE SCALE GENOMIC DNA]</scope>
    <source>
        <strain evidence="16">CCM 8875</strain>
    </source>
</reference>
<evidence type="ECO:0000256" key="13">
    <source>
        <dbReference type="SAM" id="Phobius"/>
    </source>
</evidence>
<evidence type="ECO:0000256" key="8">
    <source>
        <dbReference type="ARBA" id="ARBA00022982"/>
    </source>
</evidence>
<comment type="subcellular location">
    <subcellularLocation>
        <location evidence="2">Cell membrane</location>
        <topology evidence="2">Multi-pass membrane protein</topology>
    </subcellularLocation>
</comment>
<name>A0ABW4DV86_9RHOB</name>
<keyword evidence="4" id="KW-1003">Cell membrane</keyword>
<feature type="transmembrane region" description="Helical" evidence="13">
    <location>
        <begin position="149"/>
        <end position="171"/>
    </location>
</feature>
<keyword evidence="6 13" id="KW-0812">Transmembrane</keyword>
<evidence type="ECO:0000256" key="1">
    <source>
        <dbReference type="ARBA" id="ARBA00001970"/>
    </source>
</evidence>
<keyword evidence="9 13" id="KW-1133">Transmembrane helix</keyword>
<dbReference type="PANTHER" id="PTHR30529">
    <property type="entry name" value="CYTOCHROME B561"/>
    <property type="match status" value="1"/>
</dbReference>
<dbReference type="InterPro" id="IPR011577">
    <property type="entry name" value="Cyt_b561_bac/Ni-Hgenase"/>
</dbReference>
<evidence type="ECO:0000256" key="7">
    <source>
        <dbReference type="ARBA" id="ARBA00022723"/>
    </source>
</evidence>
<evidence type="ECO:0000256" key="9">
    <source>
        <dbReference type="ARBA" id="ARBA00022989"/>
    </source>
</evidence>
<comment type="caution">
    <text evidence="15">The sequence shown here is derived from an EMBL/GenBank/DDBJ whole genome shotgun (WGS) entry which is preliminary data.</text>
</comment>
<evidence type="ECO:0000313" key="15">
    <source>
        <dbReference type="EMBL" id="MFD1480471.1"/>
    </source>
</evidence>
<evidence type="ECO:0000256" key="10">
    <source>
        <dbReference type="ARBA" id="ARBA00023004"/>
    </source>
</evidence>
<accession>A0ABW4DV86</accession>
<dbReference type="Pfam" id="PF01292">
    <property type="entry name" value="Ni_hydr_CYTB"/>
    <property type="match status" value="1"/>
</dbReference>
<evidence type="ECO:0000313" key="16">
    <source>
        <dbReference type="Proteomes" id="UP001597302"/>
    </source>
</evidence>
<feature type="domain" description="Cytochrome b561 bacterial/Ni-hydrogenase" evidence="14">
    <location>
        <begin position="9"/>
        <end position="180"/>
    </location>
</feature>
<evidence type="ECO:0000256" key="11">
    <source>
        <dbReference type="ARBA" id="ARBA00023136"/>
    </source>
</evidence>
<evidence type="ECO:0000256" key="3">
    <source>
        <dbReference type="ARBA" id="ARBA00022448"/>
    </source>
</evidence>